<name>A0A0G4H8A2_9ALVE</name>
<sequence length="639" mass="68039">MKGHPCFQHPAGRKIQLLAAEEPEAKSPLVSVTSRNPFDCSLQAPTPKPKGKKFAFRPSQAACAHPRESLQMAPPPQELPPRPRRPSHSQPYFSSLTEDSRAAVQKDKTSLAAISDDTGSPECPYLLLQDALSCLSPRRNVSSQGGMSPLSAHSSAGEDETDEGRRNEGDGETRMGGDGNADKKRGRIETGGAAGRCSETSGGEAEGEGNGLNVKKQKLPDEVPITVWKLKGTVWAPEPPGPPEPPEPIPVIVRVSSSMFIPPVETSHCFDFFVFGSCEGYHCDFSHKPPDACEVIAFVNRHKARLELLLAEDRTDRWRGAWWRNVLDSMRMDAFTHMRMPLGIQGGAPQQQQQQEQHFGGGQVSLSDAQLAAQLPPFVQPQPPAPLRSPESPNAPSIDILFSSSFPQSPSQMPPISTGSPSGCSPHPSPQLLPFPWARQQAAGLCALSGARKGGLEGVKREEEGRMFGSSGVGTRYRRLLIRRKEIPIAEDVSLTDSLTHSNSKMYDNGGQAPPPFGPSSSPNAPPFDSNSGQAAPPFAPSSTAPFATAPSGYGPTSGQAAPPFAPSSAPPFATAPTQAPFAYGPTSGQAPPPFGPSSGASYTSHTVIHPTGQHVHIQAETSYNPSATNGGRVHYVPQ</sequence>
<feature type="compositionally biased region" description="Low complexity" evidence="1">
    <location>
        <begin position="571"/>
        <end position="583"/>
    </location>
</feature>
<evidence type="ECO:0000313" key="2">
    <source>
        <dbReference type="EMBL" id="CEM40148.1"/>
    </source>
</evidence>
<feature type="compositionally biased region" description="Polar residues" evidence="1">
    <location>
        <begin position="88"/>
        <end position="97"/>
    </location>
</feature>
<feature type="compositionally biased region" description="Pro residues" evidence="1">
    <location>
        <begin position="378"/>
        <end position="387"/>
    </location>
</feature>
<feature type="compositionally biased region" description="Polar residues" evidence="1">
    <location>
        <begin position="139"/>
        <end position="154"/>
    </location>
</feature>
<reference evidence="2" key="1">
    <citation type="submission" date="2014-11" db="EMBL/GenBank/DDBJ databases">
        <authorList>
            <person name="Otto D Thomas"/>
            <person name="Naeem Raeece"/>
        </authorList>
    </citation>
    <scope>NUCLEOTIDE SEQUENCE</scope>
</reference>
<feature type="compositionally biased region" description="Low complexity" evidence="1">
    <location>
        <begin position="347"/>
        <end position="358"/>
    </location>
</feature>
<organism evidence="2">
    <name type="scientific">Chromera velia CCMP2878</name>
    <dbReference type="NCBI Taxonomy" id="1169474"/>
    <lineage>
        <taxon>Eukaryota</taxon>
        <taxon>Sar</taxon>
        <taxon>Alveolata</taxon>
        <taxon>Colpodellida</taxon>
        <taxon>Chromeraceae</taxon>
        <taxon>Chromera</taxon>
    </lineage>
</organism>
<gene>
    <name evidence="2" type="ORF">Cvel_861</name>
</gene>
<feature type="compositionally biased region" description="Low complexity" evidence="1">
    <location>
        <begin position="535"/>
        <end position="552"/>
    </location>
</feature>
<feature type="region of interest" description="Disordered" evidence="1">
    <location>
        <begin position="344"/>
        <end position="363"/>
    </location>
</feature>
<dbReference type="VEuPathDB" id="CryptoDB:Cvel_861"/>
<evidence type="ECO:0000256" key="1">
    <source>
        <dbReference type="SAM" id="MobiDB-lite"/>
    </source>
</evidence>
<protein>
    <recommendedName>
        <fullName evidence="3">C3H1-type domain-containing protein</fullName>
    </recommendedName>
</protein>
<evidence type="ECO:0008006" key="3">
    <source>
        <dbReference type="Google" id="ProtNLM"/>
    </source>
</evidence>
<feature type="region of interest" description="Disordered" evidence="1">
    <location>
        <begin position="377"/>
        <end position="434"/>
    </location>
</feature>
<feature type="region of interest" description="Disordered" evidence="1">
    <location>
        <begin position="500"/>
        <end position="613"/>
    </location>
</feature>
<feature type="region of interest" description="Disordered" evidence="1">
    <location>
        <begin position="137"/>
        <end position="217"/>
    </location>
</feature>
<proteinExistence type="predicted"/>
<dbReference type="AlphaFoldDB" id="A0A0G4H8A2"/>
<feature type="compositionally biased region" description="Polar residues" evidence="1">
    <location>
        <begin position="519"/>
        <end position="534"/>
    </location>
</feature>
<feature type="compositionally biased region" description="Basic and acidic residues" evidence="1">
    <location>
        <begin position="98"/>
        <end position="109"/>
    </location>
</feature>
<feature type="region of interest" description="Disordered" evidence="1">
    <location>
        <begin position="23"/>
        <end position="122"/>
    </location>
</feature>
<dbReference type="EMBL" id="CDMZ01001984">
    <property type="protein sequence ID" value="CEM40148.1"/>
    <property type="molecule type" value="Genomic_DNA"/>
</dbReference>
<accession>A0A0G4H8A2</accession>
<feature type="compositionally biased region" description="Low complexity" evidence="1">
    <location>
        <begin position="402"/>
        <end position="426"/>
    </location>
</feature>
<feature type="compositionally biased region" description="Basic and acidic residues" evidence="1">
    <location>
        <begin position="163"/>
        <end position="183"/>
    </location>
</feature>